<dbReference type="PROSITE" id="PS00052">
    <property type="entry name" value="RIBOSOMAL_S7"/>
    <property type="match status" value="1"/>
</dbReference>
<proteinExistence type="inferred from homology"/>
<dbReference type="InterPro" id="IPR005717">
    <property type="entry name" value="Ribosomal_uS7_bac/org-type"/>
</dbReference>
<accession>A0A7U0KRX7</accession>
<geneLocation type="plastid" evidence="9"/>
<dbReference type="GO" id="GO:0019843">
    <property type="term" value="F:rRNA binding"/>
    <property type="evidence" value="ECO:0007669"/>
    <property type="project" value="UniProtKB-KW"/>
</dbReference>
<dbReference type="InterPro" id="IPR020606">
    <property type="entry name" value="Ribosomal_uS7_CS"/>
</dbReference>
<feature type="domain" description="Small ribosomal subunit protein uS7" evidence="8">
    <location>
        <begin position="6"/>
        <end position="149"/>
    </location>
</feature>
<dbReference type="SUPFAM" id="SSF47973">
    <property type="entry name" value="Ribosomal protein S7"/>
    <property type="match status" value="1"/>
</dbReference>
<comment type="similarity">
    <text evidence="1 6">Belongs to the universal ribosomal protein uS7 family.</text>
</comment>
<dbReference type="NCBIfam" id="TIGR01029">
    <property type="entry name" value="rpsG_bact"/>
    <property type="match status" value="1"/>
</dbReference>
<evidence type="ECO:0000256" key="7">
    <source>
        <dbReference type="RuleBase" id="RU003620"/>
    </source>
</evidence>
<keyword evidence="4 6" id="KW-0689">Ribosomal protein</keyword>
<dbReference type="PIRSF" id="PIRSF002122">
    <property type="entry name" value="RPS7p_RPS7a_RPS5e_RPS7o"/>
    <property type="match status" value="1"/>
</dbReference>
<dbReference type="InterPro" id="IPR023798">
    <property type="entry name" value="Ribosomal_uS7_dom"/>
</dbReference>
<dbReference type="PANTHER" id="PTHR11205">
    <property type="entry name" value="RIBOSOMAL PROTEIN S7"/>
    <property type="match status" value="1"/>
</dbReference>
<keyword evidence="5 6" id="KW-0687">Ribonucleoprotein</keyword>
<dbReference type="GO" id="GO:0015935">
    <property type="term" value="C:small ribosomal subunit"/>
    <property type="evidence" value="ECO:0007669"/>
    <property type="project" value="InterPro"/>
</dbReference>
<name>A0A7U0KRX7_OLILU</name>
<keyword evidence="2 7" id="KW-0699">rRNA-binding</keyword>
<evidence type="ECO:0000256" key="5">
    <source>
        <dbReference type="ARBA" id="ARBA00023274"/>
    </source>
</evidence>
<keyword evidence="3 7" id="KW-0694">RNA-binding</keyword>
<evidence type="ECO:0000256" key="3">
    <source>
        <dbReference type="ARBA" id="ARBA00022884"/>
    </source>
</evidence>
<dbReference type="EMBL" id="MT859097">
    <property type="protein sequence ID" value="QQW50570.1"/>
    <property type="molecule type" value="Genomic_DNA"/>
</dbReference>
<dbReference type="InterPro" id="IPR036823">
    <property type="entry name" value="Ribosomal_uS7_dom_sf"/>
</dbReference>
<reference evidence="9" key="1">
    <citation type="journal article" date="2021" name="J. Phycol.">
        <title>Olisthodiscus represents a new class of Ochrophyta.</title>
        <authorList>
            <person name="Barcyte D."/>
            <person name="Eikrem W."/>
            <person name="Engesmo A."/>
            <person name="Seoane S."/>
            <person name="Wohlmann J."/>
            <person name="Horak A."/>
            <person name="Yurchenko T."/>
            <person name="Elias M."/>
        </authorList>
    </citation>
    <scope>NUCLEOTIDE SEQUENCE</scope>
    <source>
        <strain evidence="9">K-0444</strain>
    </source>
</reference>
<evidence type="ECO:0000256" key="2">
    <source>
        <dbReference type="ARBA" id="ARBA00022730"/>
    </source>
</evidence>
<evidence type="ECO:0000256" key="6">
    <source>
        <dbReference type="RuleBase" id="RU003619"/>
    </source>
</evidence>
<organism evidence="9">
    <name type="scientific">Olisthodiscus luteus</name>
    <name type="common">Marine phytoflagellate</name>
    <dbReference type="NCBI Taxonomy" id="83000"/>
    <lineage>
        <taxon>Eukaryota</taxon>
        <taxon>Sar</taxon>
        <taxon>Stramenopiles</taxon>
        <taxon>Ochrophyta</taxon>
        <taxon>Olisthodiscophyceae</taxon>
        <taxon>Olisthodiscaceae</taxon>
        <taxon>Olisthodiscus</taxon>
    </lineage>
</organism>
<dbReference type="InterPro" id="IPR000235">
    <property type="entry name" value="Ribosomal_uS7"/>
</dbReference>
<dbReference type="AlphaFoldDB" id="A0A7U0KRX7"/>
<evidence type="ECO:0000256" key="4">
    <source>
        <dbReference type="ARBA" id="ARBA00022980"/>
    </source>
</evidence>
<evidence type="ECO:0000256" key="1">
    <source>
        <dbReference type="ARBA" id="ARBA00007151"/>
    </source>
</evidence>
<dbReference type="FunFam" id="1.10.455.10:FF:000001">
    <property type="entry name" value="30S ribosomal protein S7"/>
    <property type="match status" value="1"/>
</dbReference>
<dbReference type="GeneID" id="67154528"/>
<evidence type="ECO:0000313" key="9">
    <source>
        <dbReference type="EMBL" id="QQW50570.1"/>
    </source>
</evidence>
<dbReference type="HAMAP" id="MF_00480_B">
    <property type="entry name" value="Ribosomal_uS7_B"/>
    <property type="match status" value="1"/>
</dbReference>
<dbReference type="RefSeq" id="YP_010152909.1">
    <property type="nucleotide sequence ID" value="NC_057170.1"/>
</dbReference>
<sequence>MGRKNSKKKSFPGKDPNYNSYLVSLLTNRIMKDGKKSLAEEIIRKCFTIIEKKTNADPLITLERAIKNVMPRVEVKGVRVGGSTYQVPIEINRFRGTNLALRWIITFSRKRAGRSIALNLANELLEAANKTGNSIKRREETHRMAEANKAYAHYRY</sequence>
<evidence type="ECO:0000259" key="8">
    <source>
        <dbReference type="Pfam" id="PF00177"/>
    </source>
</evidence>
<dbReference type="Gene3D" id="1.10.455.10">
    <property type="entry name" value="Ribosomal protein S7 domain"/>
    <property type="match status" value="1"/>
</dbReference>
<dbReference type="GO" id="GO:0006412">
    <property type="term" value="P:translation"/>
    <property type="evidence" value="ECO:0007669"/>
    <property type="project" value="InterPro"/>
</dbReference>
<dbReference type="Pfam" id="PF00177">
    <property type="entry name" value="Ribosomal_S7"/>
    <property type="match status" value="1"/>
</dbReference>
<gene>
    <name evidence="9" type="primary">rps7</name>
</gene>
<dbReference type="GO" id="GO:0003735">
    <property type="term" value="F:structural constituent of ribosome"/>
    <property type="evidence" value="ECO:0007669"/>
    <property type="project" value="InterPro"/>
</dbReference>
<keyword evidence="9" id="KW-0934">Plastid</keyword>
<protein>
    <recommendedName>
        <fullName evidence="7">Ribosomal protein S7</fullName>
    </recommendedName>
</protein>
<dbReference type="CDD" id="cd14871">
    <property type="entry name" value="uS7_Chloroplast"/>
    <property type="match status" value="1"/>
</dbReference>